<organism evidence="1 2">
    <name type="scientific">Rubinisphaera italica</name>
    <dbReference type="NCBI Taxonomy" id="2527969"/>
    <lineage>
        <taxon>Bacteria</taxon>
        <taxon>Pseudomonadati</taxon>
        <taxon>Planctomycetota</taxon>
        <taxon>Planctomycetia</taxon>
        <taxon>Planctomycetales</taxon>
        <taxon>Planctomycetaceae</taxon>
        <taxon>Rubinisphaera</taxon>
    </lineage>
</organism>
<name>A0A5C5XC60_9PLAN</name>
<dbReference type="OrthoDB" id="127333at2"/>
<reference evidence="1 2" key="1">
    <citation type="submission" date="2019-02" db="EMBL/GenBank/DDBJ databases">
        <title>Deep-cultivation of Planctomycetes and their phenomic and genomic characterization uncovers novel biology.</title>
        <authorList>
            <person name="Wiegand S."/>
            <person name="Jogler M."/>
            <person name="Boedeker C."/>
            <person name="Pinto D."/>
            <person name="Vollmers J."/>
            <person name="Rivas-Marin E."/>
            <person name="Kohn T."/>
            <person name="Peeters S.H."/>
            <person name="Heuer A."/>
            <person name="Rast P."/>
            <person name="Oberbeckmann S."/>
            <person name="Bunk B."/>
            <person name="Jeske O."/>
            <person name="Meyerdierks A."/>
            <person name="Storesund J.E."/>
            <person name="Kallscheuer N."/>
            <person name="Luecker S."/>
            <person name="Lage O.M."/>
            <person name="Pohl T."/>
            <person name="Merkel B.J."/>
            <person name="Hornburger P."/>
            <person name="Mueller R.-W."/>
            <person name="Bruemmer F."/>
            <person name="Labrenz M."/>
            <person name="Spormann A.M."/>
            <person name="Op Den Camp H."/>
            <person name="Overmann J."/>
            <person name="Amann R."/>
            <person name="Jetten M.S.M."/>
            <person name="Mascher T."/>
            <person name="Medema M.H."/>
            <person name="Devos D.P."/>
            <person name="Kaster A.-K."/>
            <person name="Ovreas L."/>
            <person name="Rohde M."/>
            <person name="Galperin M.Y."/>
            <person name="Jogler C."/>
        </authorList>
    </citation>
    <scope>NUCLEOTIDE SEQUENCE [LARGE SCALE GENOMIC DNA]</scope>
    <source>
        <strain evidence="1 2">Pan54</strain>
    </source>
</reference>
<keyword evidence="2" id="KW-1185">Reference proteome</keyword>
<dbReference type="PANTHER" id="PTHR43737:SF1">
    <property type="entry name" value="DUF1501 DOMAIN-CONTAINING PROTEIN"/>
    <property type="match status" value="1"/>
</dbReference>
<sequence>MKPAIDYHRLAQRRQFFASSGLSLGGMAYAMLSGAGTSQAIAASREQVNPPLPGLPHFAPKAKRLIYLHMNGAPSQLDLFDYKPGLQDHYDQELPDSVRNGQRITTMTSGQSRFPVAPSKFAFKPCGQSGILMSELVPYMQEIADEITMIKSVHTEAINHDPACTFVMTGSEIPGKPSLGSWLSYGLGSESNELPAFVVFTPTFPAGSQAQALFTRMWSSGFLPTSHNGVALRGTGDPVLFIRNPPGVTGEDRRKMLDALGQLNQKTYERLGDPETQTRIAQYEMAFRMQTSVPDLTDLSSESKETLEMYGPNVEKMGTYASSAILARRLIERGTRVVQILHRGWDQHNNLPKLIKNQSEDVDQPTAALIKDLKQRGLLEDTLVVFGGEFGRTVYSQGTLTKENYGRDHHPRNFCMWMAGGGVRKGMTYGQTDDFSYNITENPVHLNDLNATILHCMGIDDRKLSYRFQGLDQRLTGVEAPTVVKEILS</sequence>
<accession>A0A5C5XC60</accession>
<gene>
    <name evidence="1" type="ORF">Pan54_02190</name>
</gene>
<dbReference type="RefSeq" id="WP_146501646.1">
    <property type="nucleotide sequence ID" value="NZ_SJPG01000001.1"/>
</dbReference>
<dbReference type="Gene3D" id="3.40.720.10">
    <property type="entry name" value="Alkaline Phosphatase, subunit A"/>
    <property type="match status" value="1"/>
</dbReference>
<dbReference type="InterPro" id="IPR010869">
    <property type="entry name" value="DUF1501"/>
</dbReference>
<dbReference type="InterPro" id="IPR017850">
    <property type="entry name" value="Alkaline_phosphatase_core_sf"/>
</dbReference>
<protein>
    <submittedName>
        <fullName evidence="1">Sulfatase</fullName>
    </submittedName>
</protein>
<comment type="caution">
    <text evidence="1">The sequence shown here is derived from an EMBL/GenBank/DDBJ whole genome shotgun (WGS) entry which is preliminary data.</text>
</comment>
<proteinExistence type="predicted"/>
<dbReference type="PANTHER" id="PTHR43737">
    <property type="entry name" value="BLL7424 PROTEIN"/>
    <property type="match status" value="1"/>
</dbReference>
<evidence type="ECO:0000313" key="2">
    <source>
        <dbReference type="Proteomes" id="UP000316095"/>
    </source>
</evidence>
<evidence type="ECO:0000313" key="1">
    <source>
        <dbReference type="EMBL" id="TWT59512.1"/>
    </source>
</evidence>
<dbReference type="AlphaFoldDB" id="A0A5C5XC60"/>
<dbReference type="SUPFAM" id="SSF53649">
    <property type="entry name" value="Alkaline phosphatase-like"/>
    <property type="match status" value="1"/>
</dbReference>
<dbReference type="Pfam" id="PF07394">
    <property type="entry name" value="DUF1501"/>
    <property type="match status" value="1"/>
</dbReference>
<dbReference type="Proteomes" id="UP000316095">
    <property type="component" value="Unassembled WGS sequence"/>
</dbReference>
<dbReference type="EMBL" id="SJPG01000001">
    <property type="protein sequence ID" value="TWT59512.1"/>
    <property type="molecule type" value="Genomic_DNA"/>
</dbReference>